<feature type="repeat" description="TPR" evidence="3">
    <location>
        <begin position="241"/>
        <end position="274"/>
    </location>
</feature>
<dbReference type="Gene3D" id="1.25.40.10">
    <property type="entry name" value="Tetratricopeptide repeat domain"/>
    <property type="match status" value="2"/>
</dbReference>
<evidence type="ECO:0000256" key="2">
    <source>
        <dbReference type="ARBA" id="ARBA00022803"/>
    </source>
</evidence>
<feature type="repeat" description="TPR" evidence="3">
    <location>
        <begin position="171"/>
        <end position="204"/>
    </location>
</feature>
<reference evidence="5 6" key="1">
    <citation type="submission" date="2017-03" db="EMBL/GenBank/DDBJ databases">
        <title>Draft Genome sequence of Marispirochaeta sp. strain JC444.</title>
        <authorList>
            <person name="Shivani Y."/>
            <person name="Subhash Y."/>
            <person name="Sasikala C."/>
            <person name="Ramana C."/>
        </authorList>
    </citation>
    <scope>NUCLEOTIDE SEQUENCE [LARGE SCALE GENOMIC DNA]</scope>
    <source>
        <strain evidence="5 6">JC444</strain>
    </source>
</reference>
<dbReference type="InterPro" id="IPR013105">
    <property type="entry name" value="TPR_2"/>
</dbReference>
<keyword evidence="4" id="KW-0472">Membrane</keyword>
<keyword evidence="1" id="KW-0677">Repeat</keyword>
<dbReference type="PANTHER" id="PTHR15704">
    <property type="entry name" value="SUPERKILLER 3 PROTEIN-RELATED"/>
    <property type="match status" value="1"/>
</dbReference>
<evidence type="ECO:0000313" key="5">
    <source>
        <dbReference type="EMBL" id="ORC36604.1"/>
    </source>
</evidence>
<dbReference type="Pfam" id="PF07719">
    <property type="entry name" value="TPR_2"/>
    <property type="match status" value="1"/>
</dbReference>
<comment type="caution">
    <text evidence="5">The sequence shown here is derived from an EMBL/GenBank/DDBJ whole genome shotgun (WGS) entry which is preliminary data.</text>
</comment>
<dbReference type="InterPro" id="IPR019734">
    <property type="entry name" value="TPR_rpt"/>
</dbReference>
<dbReference type="PROSITE" id="PS50293">
    <property type="entry name" value="TPR_REGION"/>
    <property type="match status" value="1"/>
</dbReference>
<dbReference type="Pfam" id="PF00515">
    <property type="entry name" value="TPR_1"/>
    <property type="match status" value="1"/>
</dbReference>
<keyword evidence="2 3" id="KW-0802">TPR repeat</keyword>
<evidence type="ECO:0000256" key="1">
    <source>
        <dbReference type="ARBA" id="ARBA00022737"/>
    </source>
</evidence>
<dbReference type="STRING" id="1963862.B4O97_05940"/>
<evidence type="ECO:0000256" key="4">
    <source>
        <dbReference type="SAM" id="Phobius"/>
    </source>
</evidence>
<dbReference type="SMART" id="SM00028">
    <property type="entry name" value="TPR"/>
    <property type="match status" value="4"/>
</dbReference>
<keyword evidence="6" id="KW-1185">Reference proteome</keyword>
<name>A0A1Y1S093_9SPIO</name>
<dbReference type="Pfam" id="PF13181">
    <property type="entry name" value="TPR_8"/>
    <property type="match status" value="2"/>
</dbReference>
<dbReference type="GO" id="GO:0055087">
    <property type="term" value="C:Ski complex"/>
    <property type="evidence" value="ECO:0007669"/>
    <property type="project" value="InterPro"/>
</dbReference>
<dbReference type="PROSITE" id="PS50005">
    <property type="entry name" value="TPR"/>
    <property type="match status" value="3"/>
</dbReference>
<gene>
    <name evidence="5" type="ORF">B4O97_05940</name>
</gene>
<dbReference type="PANTHER" id="PTHR15704:SF7">
    <property type="entry name" value="SUPERKILLER COMPLEX PROTEIN 3"/>
    <property type="match status" value="1"/>
</dbReference>
<dbReference type="OrthoDB" id="350246at2"/>
<dbReference type="RefSeq" id="WP_083049156.1">
    <property type="nucleotide sequence ID" value="NZ_MWQY01000005.1"/>
</dbReference>
<protein>
    <submittedName>
        <fullName evidence="5">Uncharacterized protein</fullName>
    </submittedName>
</protein>
<dbReference type="Proteomes" id="UP000192343">
    <property type="component" value="Unassembled WGS sequence"/>
</dbReference>
<dbReference type="InterPro" id="IPR039226">
    <property type="entry name" value="Ski3/TTC37"/>
</dbReference>
<accession>A0A1Y1S093</accession>
<dbReference type="AlphaFoldDB" id="A0A1Y1S093"/>
<evidence type="ECO:0000256" key="3">
    <source>
        <dbReference type="PROSITE-ProRule" id="PRU00339"/>
    </source>
</evidence>
<keyword evidence="4" id="KW-0812">Transmembrane</keyword>
<organism evidence="5 6">
    <name type="scientific">Marispirochaeta aestuarii</name>
    <dbReference type="NCBI Taxonomy" id="1963862"/>
    <lineage>
        <taxon>Bacteria</taxon>
        <taxon>Pseudomonadati</taxon>
        <taxon>Spirochaetota</taxon>
        <taxon>Spirochaetia</taxon>
        <taxon>Spirochaetales</taxon>
        <taxon>Spirochaetaceae</taxon>
        <taxon>Marispirochaeta</taxon>
    </lineage>
</organism>
<feature type="repeat" description="TPR" evidence="3">
    <location>
        <begin position="275"/>
        <end position="308"/>
    </location>
</feature>
<sequence length="317" mass="36745">MQLPKDRFNFSRASQGYGRRKSGLKMLVSGIVVVLSITVGALSINKIMQVNGNELSMREELKLLWEQMNYEQINLRCEEILDSSPLNPEALIYNGFSFFYRGVAKFTLEDKIPLFDQAIKHLRLADLAEDYPLKGSVHYILAKTYYHKGRYYSDLAIDYMLSSLELGYQGADSYEYLGLAYSELGEYGKSVEYFEKSLDQNPSDTLYLVLGQTYFSMEEFSRAEETLLRCLNATTDVATQQKARFLLGRIYMNREEYLKAEKQYREILAINRNSADSYFYLGSIYDELNDTIKARAEWRKALEIDPTHHGARQKLYN</sequence>
<proteinExistence type="predicted"/>
<dbReference type="GO" id="GO:0006401">
    <property type="term" value="P:RNA catabolic process"/>
    <property type="evidence" value="ECO:0007669"/>
    <property type="project" value="InterPro"/>
</dbReference>
<dbReference type="EMBL" id="MWQY01000005">
    <property type="protein sequence ID" value="ORC36604.1"/>
    <property type="molecule type" value="Genomic_DNA"/>
</dbReference>
<dbReference type="InterPro" id="IPR011990">
    <property type="entry name" value="TPR-like_helical_dom_sf"/>
</dbReference>
<keyword evidence="4" id="KW-1133">Transmembrane helix</keyword>
<feature type="transmembrane region" description="Helical" evidence="4">
    <location>
        <begin position="24"/>
        <end position="44"/>
    </location>
</feature>
<evidence type="ECO:0000313" key="6">
    <source>
        <dbReference type="Proteomes" id="UP000192343"/>
    </source>
</evidence>
<dbReference type="SUPFAM" id="SSF48452">
    <property type="entry name" value="TPR-like"/>
    <property type="match status" value="1"/>
</dbReference>